<keyword evidence="1" id="KW-1133">Transmembrane helix</keyword>
<gene>
    <name evidence="3" type="ORF">DS909_10080</name>
</gene>
<reference evidence="3 4" key="1">
    <citation type="submission" date="2018-07" db="EMBL/GenBank/DDBJ databases">
        <title>Modular assembly of carbohydrate-degrading microbial communities in the ocean.</title>
        <authorList>
            <person name="Enke T.N."/>
            <person name="Datta M.S."/>
            <person name="Schwartzman J.A."/>
            <person name="Cermak N."/>
            <person name="Schmitz D.A."/>
            <person name="Barrere J."/>
            <person name="Cordero O.X."/>
        </authorList>
    </citation>
    <scope>NUCLEOTIDE SEQUENCE [LARGE SCALE GENOMIC DNA]</scope>
    <source>
        <strain evidence="3 4">C3M10</strain>
    </source>
</reference>
<dbReference type="EMBL" id="QOCE01000029">
    <property type="protein sequence ID" value="RBW55459.1"/>
    <property type="molecule type" value="Genomic_DNA"/>
</dbReference>
<proteinExistence type="predicted"/>
<accession>A0A366X3D3</accession>
<organism evidence="3 4">
    <name type="scientific">Phaeobacter gallaeciensis</name>
    <dbReference type="NCBI Taxonomy" id="60890"/>
    <lineage>
        <taxon>Bacteria</taxon>
        <taxon>Pseudomonadati</taxon>
        <taxon>Pseudomonadota</taxon>
        <taxon>Alphaproteobacteria</taxon>
        <taxon>Rhodobacterales</taxon>
        <taxon>Roseobacteraceae</taxon>
        <taxon>Phaeobacter</taxon>
    </lineage>
</organism>
<evidence type="ECO:0000259" key="2">
    <source>
        <dbReference type="Pfam" id="PF11977"/>
    </source>
</evidence>
<name>A0A366X3D3_9RHOB</name>
<dbReference type="OrthoDB" id="5196680at2"/>
<dbReference type="AlphaFoldDB" id="A0A366X3D3"/>
<keyword evidence="1" id="KW-0812">Transmembrane</keyword>
<keyword evidence="1" id="KW-0472">Membrane</keyword>
<feature type="transmembrane region" description="Helical" evidence="1">
    <location>
        <begin position="20"/>
        <end position="41"/>
    </location>
</feature>
<feature type="domain" description="RNase NYN" evidence="2">
    <location>
        <begin position="54"/>
        <end position="162"/>
    </location>
</feature>
<dbReference type="Gene3D" id="3.40.50.11980">
    <property type="match status" value="1"/>
</dbReference>
<evidence type="ECO:0000313" key="4">
    <source>
        <dbReference type="Proteomes" id="UP000252706"/>
    </source>
</evidence>
<protein>
    <recommendedName>
        <fullName evidence="2">RNase NYN domain-containing protein</fullName>
    </recommendedName>
</protein>
<dbReference type="Pfam" id="PF11977">
    <property type="entry name" value="RNase_Zc3h12a"/>
    <property type="match status" value="1"/>
</dbReference>
<evidence type="ECO:0000256" key="1">
    <source>
        <dbReference type="SAM" id="Phobius"/>
    </source>
</evidence>
<dbReference type="Proteomes" id="UP000252706">
    <property type="component" value="Unassembled WGS sequence"/>
</dbReference>
<sequence>MTVLLWKFSLLDAIRPLFGYQETVLVLGALIVIIFLIVRLVRKSEAKPSKDENWVILDGSNVLYWKDETPQIKTVREVLTRLKELGFTPGVMFDANAGYLVSGSYQHDHRFSQQLGLPESHVMVVPKGTPADPYILAAARDLGARIVTNDRYRDWEKKHSEIRIPGFLIKGGYRSGKLWLDVD</sequence>
<comment type="caution">
    <text evidence="3">The sequence shown here is derived from an EMBL/GenBank/DDBJ whole genome shotgun (WGS) entry which is preliminary data.</text>
</comment>
<dbReference type="InterPro" id="IPR021869">
    <property type="entry name" value="RNase_Zc3h12_NYN"/>
</dbReference>
<dbReference type="RefSeq" id="WP_113823328.1">
    <property type="nucleotide sequence ID" value="NZ_QOCE01000029.1"/>
</dbReference>
<evidence type="ECO:0000313" key="3">
    <source>
        <dbReference type="EMBL" id="RBW55459.1"/>
    </source>
</evidence>